<evidence type="ECO:0000256" key="1">
    <source>
        <dbReference type="ARBA" id="ARBA00006432"/>
    </source>
</evidence>
<dbReference type="EMBL" id="JABMOJ010000046">
    <property type="protein sequence ID" value="NQV63952.1"/>
    <property type="molecule type" value="Genomic_DNA"/>
</dbReference>
<dbReference type="InterPro" id="IPR000873">
    <property type="entry name" value="AMP-dep_synth/lig_dom"/>
</dbReference>
<dbReference type="Pfam" id="PF00501">
    <property type="entry name" value="AMP-binding"/>
    <property type="match status" value="1"/>
</dbReference>
<proteinExistence type="inferred from homology"/>
<evidence type="ECO:0000259" key="2">
    <source>
        <dbReference type="Pfam" id="PF00501"/>
    </source>
</evidence>
<dbReference type="PROSITE" id="PS00455">
    <property type="entry name" value="AMP_BINDING"/>
    <property type="match status" value="1"/>
</dbReference>
<feature type="domain" description="AMP-dependent synthetase/ligase" evidence="2">
    <location>
        <begin position="38"/>
        <end position="320"/>
    </location>
</feature>
<dbReference type="InterPro" id="IPR020459">
    <property type="entry name" value="AMP-binding"/>
</dbReference>
<dbReference type="Gene3D" id="3.40.50.12780">
    <property type="entry name" value="N-terminal domain of ligase-like"/>
    <property type="match status" value="1"/>
</dbReference>
<reference evidence="3" key="1">
    <citation type="submission" date="2020-05" db="EMBL/GenBank/DDBJ databases">
        <title>Sulfur intermediates as new biogeochemical hubs in an aquatic model microbial ecosystem.</title>
        <authorList>
            <person name="Vigneron A."/>
        </authorList>
    </citation>
    <scope>NUCLEOTIDE SEQUENCE</scope>
    <source>
        <strain evidence="3">Bin.250</strain>
    </source>
</reference>
<comment type="similarity">
    <text evidence="1">Belongs to the ATP-dependent AMP-binding enzyme family.</text>
</comment>
<name>A0A972VWP7_9GAMM</name>
<protein>
    <submittedName>
        <fullName evidence="3">AMP-binding protein</fullName>
    </submittedName>
</protein>
<sequence length="322" mass="35128">MSDASQEGINNQNCYAGFYARFQAGGTFIQDIAGQPVHSYADLHHRSGQYANLLTEMGLKPGNRVMVQVEKSAECLFIYFACLRAKLIYLPLNTAYGQEELAYFIENAEPALVICTPNAAPLFKQLRHNDCQVATLDSQGGGSLPEKLAAGDYAMTFDTPATQADDVAVILYTSGTTGQPKGAMITHHNLLSNVEALHLAWGWQPGDVLLHALPIFHIHGLFVATHLAVFNASPIIFLPNFDPAQVIESLPAATVYMGVPTHYVRLLKHGGLDQSACRQMRLFTSGSAPLLPQTFEAFEAATDHRIVERYGMTETGMNTSNP</sequence>
<dbReference type="PANTHER" id="PTHR43201">
    <property type="entry name" value="ACYL-COA SYNTHETASE"/>
    <property type="match status" value="1"/>
</dbReference>
<evidence type="ECO:0000313" key="4">
    <source>
        <dbReference type="Proteomes" id="UP000754644"/>
    </source>
</evidence>
<dbReference type="InterPro" id="IPR042099">
    <property type="entry name" value="ANL_N_sf"/>
</dbReference>
<dbReference type="SUPFAM" id="SSF56801">
    <property type="entry name" value="Acetyl-CoA synthetase-like"/>
    <property type="match status" value="1"/>
</dbReference>
<evidence type="ECO:0000313" key="3">
    <source>
        <dbReference type="EMBL" id="NQV63952.1"/>
    </source>
</evidence>
<feature type="non-terminal residue" evidence="3">
    <location>
        <position position="322"/>
    </location>
</feature>
<organism evidence="3 4">
    <name type="scientific">SAR86 cluster bacterium</name>
    <dbReference type="NCBI Taxonomy" id="2030880"/>
    <lineage>
        <taxon>Bacteria</taxon>
        <taxon>Pseudomonadati</taxon>
        <taxon>Pseudomonadota</taxon>
        <taxon>Gammaproteobacteria</taxon>
        <taxon>SAR86 cluster</taxon>
    </lineage>
</organism>
<gene>
    <name evidence="3" type="ORF">HQ497_01185</name>
</gene>
<dbReference type="InterPro" id="IPR020845">
    <property type="entry name" value="AMP-binding_CS"/>
</dbReference>
<dbReference type="PRINTS" id="PR00154">
    <property type="entry name" value="AMPBINDING"/>
</dbReference>
<dbReference type="GO" id="GO:0006631">
    <property type="term" value="P:fatty acid metabolic process"/>
    <property type="evidence" value="ECO:0007669"/>
    <property type="project" value="TreeGrafter"/>
</dbReference>
<dbReference type="AlphaFoldDB" id="A0A972VWP7"/>
<dbReference type="GO" id="GO:0031956">
    <property type="term" value="F:medium-chain fatty acid-CoA ligase activity"/>
    <property type="evidence" value="ECO:0007669"/>
    <property type="project" value="TreeGrafter"/>
</dbReference>
<accession>A0A972VWP7</accession>
<comment type="caution">
    <text evidence="3">The sequence shown here is derived from an EMBL/GenBank/DDBJ whole genome shotgun (WGS) entry which is preliminary data.</text>
</comment>
<dbReference type="PANTHER" id="PTHR43201:SF8">
    <property type="entry name" value="ACYL-COA SYNTHETASE FAMILY MEMBER 3"/>
    <property type="match status" value="1"/>
</dbReference>
<dbReference type="Proteomes" id="UP000754644">
    <property type="component" value="Unassembled WGS sequence"/>
</dbReference>